<sequence length="270" mass="30894">MQKLIPGILSGVYPIFRDESEVKVYCDMTTDSGGWTIIQRRLDGSVNFHRQWTDYENGFGNVDGEYWLGDAMNDQNGSKFYTTGSCTTFYGPWWHSSCGDSGLNQQFSSNFKWRSSSSHETKGSIIQRRLDGSVNFHRQWTDYENGFGNVDGEYWLVGDAESKYKLTVGDIVEMQIIQRRLDGSVNFHRQWTDYENGFGNVDGEYWLGDAMNDQNGSKFYTTGSCTTFYGPWWHSSCGDSGLNQQFSSNFKWRSSSSHETKGSVTMIRKL</sequence>
<dbReference type="SMART" id="SM00186">
    <property type="entry name" value="FBG"/>
    <property type="match status" value="1"/>
</dbReference>
<keyword evidence="3" id="KW-1185">Reference proteome</keyword>
<feature type="domain" description="Fibrinogen C-terminal" evidence="1">
    <location>
        <begin position="1"/>
        <end position="69"/>
    </location>
</feature>
<dbReference type="PROSITE" id="PS51406">
    <property type="entry name" value="FIBRINOGEN_C_2"/>
    <property type="match status" value="1"/>
</dbReference>
<dbReference type="PANTHER" id="PTHR19143:SF394">
    <property type="entry name" value="ANGIOPOIETIN-RELATED PROTEIN 3-LIKE"/>
    <property type="match status" value="1"/>
</dbReference>
<accession>A0A6J8A5P3</accession>
<organism evidence="2 3">
    <name type="scientific">Mytilus coruscus</name>
    <name type="common">Sea mussel</name>
    <dbReference type="NCBI Taxonomy" id="42192"/>
    <lineage>
        <taxon>Eukaryota</taxon>
        <taxon>Metazoa</taxon>
        <taxon>Spiralia</taxon>
        <taxon>Lophotrochozoa</taxon>
        <taxon>Mollusca</taxon>
        <taxon>Bivalvia</taxon>
        <taxon>Autobranchia</taxon>
        <taxon>Pteriomorphia</taxon>
        <taxon>Mytilida</taxon>
        <taxon>Mytiloidea</taxon>
        <taxon>Mytilidae</taxon>
        <taxon>Mytilinae</taxon>
        <taxon>Mytilus</taxon>
    </lineage>
</organism>
<evidence type="ECO:0000259" key="1">
    <source>
        <dbReference type="PROSITE" id="PS51406"/>
    </source>
</evidence>
<dbReference type="EMBL" id="CACVKT020000731">
    <property type="protein sequence ID" value="CAC5362071.1"/>
    <property type="molecule type" value="Genomic_DNA"/>
</dbReference>
<proteinExistence type="predicted"/>
<dbReference type="Proteomes" id="UP000507470">
    <property type="component" value="Unassembled WGS sequence"/>
</dbReference>
<protein>
    <recommendedName>
        <fullName evidence="1">Fibrinogen C-terminal domain-containing protein</fullName>
    </recommendedName>
</protein>
<name>A0A6J8A5P3_MYTCO</name>
<dbReference type="OrthoDB" id="6121324at2759"/>
<dbReference type="Gene3D" id="3.90.215.10">
    <property type="entry name" value="Gamma Fibrinogen, chain A, domain 1"/>
    <property type="match status" value="3"/>
</dbReference>
<gene>
    <name evidence="2" type="ORF">MCOR_3961</name>
</gene>
<dbReference type="NCBIfam" id="NF040941">
    <property type="entry name" value="GGGWT_bact"/>
    <property type="match status" value="1"/>
</dbReference>
<evidence type="ECO:0000313" key="2">
    <source>
        <dbReference type="EMBL" id="CAC5362071.1"/>
    </source>
</evidence>
<dbReference type="Pfam" id="PF00147">
    <property type="entry name" value="Fibrinogen_C"/>
    <property type="match status" value="3"/>
</dbReference>
<dbReference type="InterPro" id="IPR050373">
    <property type="entry name" value="Fibrinogen_C-term_domain"/>
</dbReference>
<dbReference type="InterPro" id="IPR036056">
    <property type="entry name" value="Fibrinogen-like_C"/>
</dbReference>
<dbReference type="InterPro" id="IPR002181">
    <property type="entry name" value="Fibrinogen_a/b/g_C_dom"/>
</dbReference>
<dbReference type="SUPFAM" id="SSF56496">
    <property type="entry name" value="Fibrinogen C-terminal domain-like"/>
    <property type="match status" value="3"/>
</dbReference>
<dbReference type="GO" id="GO:0005615">
    <property type="term" value="C:extracellular space"/>
    <property type="evidence" value="ECO:0007669"/>
    <property type="project" value="TreeGrafter"/>
</dbReference>
<dbReference type="PANTHER" id="PTHR19143">
    <property type="entry name" value="FIBRINOGEN/TENASCIN/ANGIOPOEITIN"/>
    <property type="match status" value="1"/>
</dbReference>
<reference evidence="2 3" key="1">
    <citation type="submission" date="2020-06" db="EMBL/GenBank/DDBJ databases">
        <authorList>
            <person name="Li R."/>
            <person name="Bekaert M."/>
        </authorList>
    </citation>
    <scope>NUCLEOTIDE SEQUENCE [LARGE SCALE GENOMIC DNA]</scope>
    <source>
        <strain evidence="3">wild</strain>
    </source>
</reference>
<evidence type="ECO:0000313" key="3">
    <source>
        <dbReference type="Proteomes" id="UP000507470"/>
    </source>
</evidence>
<dbReference type="InterPro" id="IPR014716">
    <property type="entry name" value="Fibrinogen_a/b/g_C_1"/>
</dbReference>
<dbReference type="AlphaFoldDB" id="A0A6J8A5P3"/>